<dbReference type="RefSeq" id="XP_055860842.1">
    <property type="nucleotide sequence ID" value="XM_056004867.1"/>
</dbReference>
<accession>A0A9W2YDM3</accession>
<dbReference type="OrthoDB" id="6159439at2759"/>
<evidence type="ECO:0000313" key="12">
    <source>
        <dbReference type="RefSeq" id="XP_055860842.1"/>
    </source>
</evidence>
<comment type="similarity">
    <text evidence="6">Belongs to the even-skipped homeobox family.</text>
</comment>
<feature type="compositionally biased region" description="Acidic residues" evidence="9">
    <location>
        <begin position="25"/>
        <end position="43"/>
    </location>
</feature>
<evidence type="ECO:0000256" key="7">
    <source>
        <dbReference type="PROSITE-ProRule" id="PRU00108"/>
    </source>
</evidence>
<dbReference type="GO" id="GO:0005634">
    <property type="term" value="C:nucleus"/>
    <property type="evidence" value="ECO:0007669"/>
    <property type="project" value="UniProtKB-SubCell"/>
</dbReference>
<dbReference type="InterPro" id="IPR001356">
    <property type="entry name" value="HD"/>
</dbReference>
<feature type="compositionally biased region" description="Low complexity" evidence="9">
    <location>
        <begin position="166"/>
        <end position="180"/>
    </location>
</feature>
<keyword evidence="4 7" id="KW-0371">Homeobox</keyword>
<feature type="DNA-binding region" description="Homeobox" evidence="7">
    <location>
        <begin position="366"/>
        <end position="425"/>
    </location>
</feature>
<keyword evidence="2" id="KW-0217">Developmental protein</keyword>
<organism evidence="11 12">
    <name type="scientific">Biomphalaria glabrata</name>
    <name type="common">Bloodfluke planorb</name>
    <name type="synonym">Freshwater snail</name>
    <dbReference type="NCBI Taxonomy" id="6526"/>
    <lineage>
        <taxon>Eukaryota</taxon>
        <taxon>Metazoa</taxon>
        <taxon>Spiralia</taxon>
        <taxon>Lophotrochozoa</taxon>
        <taxon>Mollusca</taxon>
        <taxon>Gastropoda</taxon>
        <taxon>Heterobranchia</taxon>
        <taxon>Euthyneura</taxon>
        <taxon>Panpulmonata</taxon>
        <taxon>Hygrophila</taxon>
        <taxon>Lymnaeoidea</taxon>
        <taxon>Planorbidae</taxon>
        <taxon>Biomphalaria</taxon>
    </lineage>
</organism>
<feature type="compositionally biased region" description="Gly residues" evidence="9">
    <location>
        <begin position="216"/>
        <end position="225"/>
    </location>
</feature>
<dbReference type="PROSITE" id="PS50071">
    <property type="entry name" value="HOMEOBOX_2"/>
    <property type="match status" value="1"/>
</dbReference>
<dbReference type="AlphaFoldDB" id="A0A9W2YDM3"/>
<keyword evidence="11" id="KW-1185">Reference proteome</keyword>
<feature type="region of interest" description="Disordered" evidence="9">
    <location>
        <begin position="522"/>
        <end position="549"/>
    </location>
</feature>
<evidence type="ECO:0000313" key="11">
    <source>
        <dbReference type="Proteomes" id="UP001165740"/>
    </source>
</evidence>
<dbReference type="Gene3D" id="1.10.10.60">
    <property type="entry name" value="Homeodomain-like"/>
    <property type="match status" value="1"/>
</dbReference>
<feature type="compositionally biased region" description="Pro residues" evidence="9">
    <location>
        <begin position="537"/>
        <end position="547"/>
    </location>
</feature>
<evidence type="ECO:0000256" key="1">
    <source>
        <dbReference type="ARBA" id="ARBA00004123"/>
    </source>
</evidence>
<dbReference type="GO" id="GO:0000978">
    <property type="term" value="F:RNA polymerase II cis-regulatory region sequence-specific DNA binding"/>
    <property type="evidence" value="ECO:0007669"/>
    <property type="project" value="TreeGrafter"/>
</dbReference>
<dbReference type="GO" id="GO:0000981">
    <property type="term" value="F:DNA-binding transcription factor activity, RNA polymerase II-specific"/>
    <property type="evidence" value="ECO:0007669"/>
    <property type="project" value="InterPro"/>
</dbReference>
<gene>
    <name evidence="12" type="primary">LOC106074620</name>
</gene>
<protein>
    <submittedName>
        <fullName evidence="12">Homeotic protein caudal-like isoform X1</fullName>
    </submittedName>
</protein>
<dbReference type="PANTHER" id="PTHR46294:SF4">
    <property type="entry name" value="SEGMENTATION PROTEIN EVEN-SKIPPED"/>
    <property type="match status" value="1"/>
</dbReference>
<keyword evidence="5 7" id="KW-0539">Nucleus</keyword>
<dbReference type="InterPro" id="IPR009057">
    <property type="entry name" value="Homeodomain-like_sf"/>
</dbReference>
<keyword evidence="3 7" id="KW-0238">DNA-binding</keyword>
<feature type="compositionally biased region" description="Basic and acidic residues" evidence="9">
    <location>
        <begin position="195"/>
        <end position="207"/>
    </location>
</feature>
<name>A0A9W2YDM3_BIOGL</name>
<evidence type="ECO:0000256" key="8">
    <source>
        <dbReference type="RuleBase" id="RU000682"/>
    </source>
</evidence>
<dbReference type="PANTHER" id="PTHR46294">
    <property type="entry name" value="SEGMENTATION PROTEIN EVEN-SKIPPED"/>
    <property type="match status" value="1"/>
</dbReference>
<dbReference type="SUPFAM" id="SSF46689">
    <property type="entry name" value="Homeodomain-like"/>
    <property type="match status" value="1"/>
</dbReference>
<evidence type="ECO:0000256" key="3">
    <source>
        <dbReference type="ARBA" id="ARBA00023125"/>
    </source>
</evidence>
<dbReference type="Pfam" id="PF00046">
    <property type="entry name" value="Homeodomain"/>
    <property type="match status" value="1"/>
</dbReference>
<evidence type="ECO:0000256" key="9">
    <source>
        <dbReference type="SAM" id="MobiDB-lite"/>
    </source>
</evidence>
<comment type="subcellular location">
    <subcellularLocation>
        <location evidence="1 7 8">Nucleus</location>
    </subcellularLocation>
</comment>
<evidence type="ECO:0000256" key="5">
    <source>
        <dbReference type="ARBA" id="ARBA00023242"/>
    </source>
</evidence>
<sequence>MQPIESTSAYIDEMMGDDRYHECDDKEQDVNIDDISDSEEDTPETQSRLQDNDKECTTRSRSPLVERQSSKSGTGKNRNSDSFAEISSGSDAARNLLQGHVVSERPLVKDYDEERKLSLERERYEQAMKDREDALRSQEQQQHQALMDLFYRRHYEHLFFLSRQNSSSSMSPPSVLSPISPRAPEIPGFPSGLVPERHPVKGERQQTHESQSTGSYIGGMNGTGGCSSQVTYEEALRLVRPYPLTFQAPPNPYQISSQTSPKRLQETAPTYIPNMSLTARSSSTSPNSPSPPLSKQRPLTPANDTSHFSSSSYHERSSKSRSVMTPEKLGQDKEEDMSYVSSNSGSPPGSPTHDHRDSPTDYNSQVRRYRTAFSKEQIARLEKEFAKENYISRPKRCELAASMNLPESTIKVWFQNRRMKDKRQRMAIAWPYGIPPDPHLYAYLAAAAASYPYGLPGSSALPAHPVGLPGFSPSQPPSFQHQPRVPSAFHPTVLSMSPTSLLKHEQQKQELLRQELMSSFTAQHKQSQRLAGGSPGMTPPFAAPPFPLGLHGQSLRPPLPFSDKSFLSNISGGDNACYCPAIPGLHPISAHLDTPLTSHDRSLCKAELKIG</sequence>
<feature type="domain" description="Homeobox" evidence="10">
    <location>
        <begin position="364"/>
        <end position="424"/>
    </location>
</feature>
<proteinExistence type="inferred from homology"/>
<dbReference type="InterPro" id="IPR052002">
    <property type="entry name" value="Even-skipped_HD"/>
</dbReference>
<dbReference type="Proteomes" id="UP001165740">
    <property type="component" value="Chromosome 11"/>
</dbReference>
<evidence type="ECO:0000256" key="6">
    <source>
        <dbReference type="ARBA" id="ARBA00038449"/>
    </source>
</evidence>
<dbReference type="InterPro" id="IPR017970">
    <property type="entry name" value="Homeobox_CS"/>
</dbReference>
<feature type="region of interest" description="Disordered" evidence="9">
    <location>
        <begin position="276"/>
        <end position="363"/>
    </location>
</feature>
<reference evidence="12" key="1">
    <citation type="submission" date="2025-08" db="UniProtKB">
        <authorList>
            <consortium name="RefSeq"/>
        </authorList>
    </citation>
    <scope>IDENTIFICATION</scope>
</reference>
<dbReference type="PROSITE" id="PS00027">
    <property type="entry name" value="HOMEOBOX_1"/>
    <property type="match status" value="1"/>
</dbReference>
<dbReference type="GeneID" id="106074620"/>
<dbReference type="SMART" id="SM00389">
    <property type="entry name" value="HOX"/>
    <property type="match status" value="1"/>
</dbReference>
<feature type="compositionally biased region" description="Polar residues" evidence="9">
    <location>
        <begin position="70"/>
        <end position="87"/>
    </location>
</feature>
<evidence type="ECO:0000259" key="10">
    <source>
        <dbReference type="PROSITE" id="PS50071"/>
    </source>
</evidence>
<feature type="region of interest" description="Disordered" evidence="9">
    <location>
        <begin position="166"/>
        <end position="227"/>
    </location>
</feature>
<evidence type="ECO:0000256" key="4">
    <source>
        <dbReference type="ARBA" id="ARBA00023155"/>
    </source>
</evidence>
<evidence type="ECO:0000256" key="2">
    <source>
        <dbReference type="ARBA" id="ARBA00022473"/>
    </source>
</evidence>
<dbReference type="CDD" id="cd00086">
    <property type="entry name" value="homeodomain"/>
    <property type="match status" value="1"/>
</dbReference>
<feature type="region of interest" description="Disordered" evidence="9">
    <location>
        <begin position="1"/>
        <end position="87"/>
    </location>
</feature>